<gene>
    <name evidence="1" type="ordered locus">HP15_3111</name>
</gene>
<protein>
    <recommendedName>
        <fullName evidence="3">HEPN AbiU2-like domain-containing protein</fullName>
    </recommendedName>
</protein>
<dbReference type="Proteomes" id="UP000007077">
    <property type="component" value="Chromosome"/>
</dbReference>
<evidence type="ECO:0000313" key="2">
    <source>
        <dbReference type="Proteomes" id="UP000007077"/>
    </source>
</evidence>
<reference evidence="1 2" key="1">
    <citation type="journal article" date="2010" name="Stand. Genomic Sci.">
        <title>Complete genome sequence of Marinobacter adhaerens type strain (HP15), a diatom-interacting marine microorganism.</title>
        <authorList>
            <person name="Gardes A."/>
            <person name="Kaeppel E."/>
            <person name="Shehzad A."/>
            <person name="Seebah S."/>
            <person name="Teeling H."/>
            <person name="Yarza P."/>
            <person name="Glockner F.O."/>
            <person name="Grossart H.P."/>
            <person name="Ullrich M.S."/>
        </authorList>
    </citation>
    <scope>NUCLEOTIDE SEQUENCE [LARGE SCALE GENOMIC DNA]</scope>
    <source>
        <strain evidence="2">DSM 23420 / HP15</strain>
    </source>
</reference>
<dbReference type="EMBL" id="CP001978">
    <property type="protein sequence ID" value="ADP98875.1"/>
    <property type="molecule type" value="Genomic_DNA"/>
</dbReference>
<dbReference type="AlphaFoldDB" id="E4PPK4"/>
<reference evidence="2" key="2">
    <citation type="submission" date="2010-02" db="EMBL/GenBank/DDBJ databases">
        <title>Complete genome sequence of Marinobacter adhaerens type strain (HP15).</title>
        <authorList>
            <person name="Gaerdes A.A.M."/>
            <person name="Kaeppel E."/>
            <person name="Shezad A."/>
            <person name="Seebah S."/>
            <person name="Teeling H."/>
            <person name="Yarza P."/>
            <person name="Gloeckner F.O."/>
            <person name="Ullrich M.S."/>
        </authorList>
    </citation>
    <scope>NUCLEOTIDE SEQUENCE [LARGE SCALE GENOMIC DNA]</scope>
    <source>
        <strain evidence="2">DSM 23420 / HP15</strain>
    </source>
</reference>
<proteinExistence type="predicted"/>
<organism evidence="1 2">
    <name type="scientific">Marinobacter adhaerens (strain DSM 23420 / HP15)</name>
    <dbReference type="NCBI Taxonomy" id="225937"/>
    <lineage>
        <taxon>Bacteria</taxon>
        <taxon>Pseudomonadati</taxon>
        <taxon>Pseudomonadota</taxon>
        <taxon>Gammaproteobacteria</taxon>
        <taxon>Pseudomonadales</taxon>
        <taxon>Marinobacteraceae</taxon>
        <taxon>Marinobacter</taxon>
    </lineage>
</organism>
<evidence type="ECO:0008006" key="3">
    <source>
        <dbReference type="Google" id="ProtNLM"/>
    </source>
</evidence>
<accession>E4PPK4</accession>
<evidence type="ECO:0000313" key="1">
    <source>
        <dbReference type="EMBL" id="ADP98875.1"/>
    </source>
</evidence>
<dbReference type="HOGENOM" id="CLU_1179081_0_0_6"/>
<sequence>MLVRNTRTGEQLDLEGSVAERWHHSCSPWTYGWKSKINPTGYNFSEIEPESMHQFWNNNMAFVRSALIARQLSASIKELGVTNIIWTQLINSSYTTAVIEWCKAYGTNNEEFHWKKVFGENSSFITDLSWELNLTKDDLERYRVAMTEARSKRIAHSNMDGEAEIKLPQFDTAINMARATHALVIELIPRIPTEPNEIYRLNPPNFESWITHLQDSISSTIPDALAATKNVVFER</sequence>
<name>E4PPK4_MARAH</name>
<dbReference type="KEGG" id="mad:HP15_3111"/>
<dbReference type="STRING" id="225937.HP15_3111"/>